<evidence type="ECO:0000313" key="4">
    <source>
        <dbReference type="Proteomes" id="UP000694680"/>
    </source>
</evidence>
<protein>
    <recommendedName>
        <fullName evidence="5">Coiled-coil domain containing 171</fullName>
    </recommendedName>
</protein>
<organism evidence="3 4">
    <name type="scientific">Gouania willdenowi</name>
    <name type="common">Blunt-snouted clingfish</name>
    <name type="synonym">Lepadogaster willdenowi</name>
    <dbReference type="NCBI Taxonomy" id="441366"/>
    <lineage>
        <taxon>Eukaryota</taxon>
        <taxon>Metazoa</taxon>
        <taxon>Chordata</taxon>
        <taxon>Craniata</taxon>
        <taxon>Vertebrata</taxon>
        <taxon>Euteleostomi</taxon>
        <taxon>Actinopterygii</taxon>
        <taxon>Neopterygii</taxon>
        <taxon>Teleostei</taxon>
        <taxon>Neoteleostei</taxon>
        <taxon>Acanthomorphata</taxon>
        <taxon>Ovalentaria</taxon>
        <taxon>Blenniimorphae</taxon>
        <taxon>Blenniiformes</taxon>
        <taxon>Gobiesocoidei</taxon>
        <taxon>Gobiesocidae</taxon>
        <taxon>Gobiesocinae</taxon>
        <taxon>Gouania</taxon>
    </lineage>
</organism>
<dbReference type="PANTHER" id="PTHR37476">
    <property type="entry name" value="COILED-COIL DOMAIN-CONTAINING PROTEIN 171"/>
    <property type="match status" value="1"/>
</dbReference>
<reference evidence="3" key="1">
    <citation type="submission" date="2025-08" db="UniProtKB">
        <authorList>
            <consortium name="Ensembl"/>
        </authorList>
    </citation>
    <scope>IDENTIFICATION</scope>
</reference>
<feature type="compositionally biased region" description="Basic and acidic residues" evidence="2">
    <location>
        <begin position="119"/>
        <end position="146"/>
    </location>
</feature>
<proteinExistence type="predicted"/>
<feature type="region of interest" description="Disordered" evidence="2">
    <location>
        <begin position="331"/>
        <end position="360"/>
    </location>
</feature>
<feature type="region of interest" description="Disordered" evidence="2">
    <location>
        <begin position="119"/>
        <end position="150"/>
    </location>
</feature>
<evidence type="ECO:0000256" key="2">
    <source>
        <dbReference type="SAM" id="MobiDB-lite"/>
    </source>
</evidence>
<keyword evidence="1" id="KW-0175">Coiled coil</keyword>
<evidence type="ECO:0000313" key="3">
    <source>
        <dbReference type="Ensembl" id="ENSGWIP00000005465.1"/>
    </source>
</evidence>
<reference evidence="3" key="2">
    <citation type="submission" date="2025-09" db="UniProtKB">
        <authorList>
            <consortium name="Ensembl"/>
        </authorList>
    </citation>
    <scope>IDENTIFICATION</scope>
</reference>
<dbReference type="Proteomes" id="UP000694680">
    <property type="component" value="Unassembled WGS sequence"/>
</dbReference>
<dbReference type="PANTHER" id="PTHR37476:SF1">
    <property type="entry name" value="COILED-COIL DOMAIN-CONTAINING PROTEIN 171"/>
    <property type="match status" value="1"/>
</dbReference>
<sequence length="668" mass="78092">MEAEPRGKGVGSEHKKADEGGAWVKLRMRINELEKDKLLLTSNHNQEVCALRAELAALRACAERLEAQRAELCYQLTVAAAEKHSLSERADKDQHALQQEVKERERVVQRLRRRLKEQQEELQENQRREREEERMRKEREERKSREEEELMKTLQSTLEAERTAHLQCQVRGRSLEAALQEAELCGQRLRSGSTEREEELRVERERRSLTEHALQRLQSQLLCCQSELSVAMETERKTTSDLTEQLEEERRRHAHTLTQLQQMIPDAAAKPHGKQSPDVLQRLRSILSSAHFRQEAAQQQILKLQQQNSEHDRQRHEAELRLKEEAAKLRQATAEKQRLEDERERESEQWASERARERAEWASERERERTEWVTKMERERAQWATERERYEKEKERERAEWASERTAMEAESQRVTEESTVHLSFLYSLYQHLLSGCVTHRHYIRRRHIDCGTRLEEAVVHEHPHCIMGNFTWEELCDVITEQVDQLTSDLSTAKEKVSRLLRVCEQRSVCVERLEHSHKCVVSQLKLSRSQCDSLTSDLSESRGEAASFLAACALLAGALRHAHRRLLRLCHMKTLLWWRLQEGVELEQEVRRLADALGGGLPEPGRAVARTRWRRSLWAVLAVTRWQLLVKNNHVVFWFDGVGGAMGVCGFRQEAEPDTGESITVR</sequence>
<feature type="coiled-coil region" evidence="1">
    <location>
        <begin position="232"/>
        <end position="263"/>
    </location>
</feature>
<dbReference type="Ensembl" id="ENSGWIT00000005899.1">
    <property type="protein sequence ID" value="ENSGWIP00000005465.1"/>
    <property type="gene ID" value="ENSGWIG00000002989.1"/>
</dbReference>
<evidence type="ECO:0000256" key="1">
    <source>
        <dbReference type="SAM" id="Coils"/>
    </source>
</evidence>
<name>A0A8C5DHL7_GOUWI</name>
<dbReference type="AlphaFoldDB" id="A0A8C5DHL7"/>
<feature type="coiled-coil region" evidence="1">
    <location>
        <begin position="477"/>
        <end position="504"/>
    </location>
</feature>
<accession>A0A8C5DHL7</accession>
<keyword evidence="4" id="KW-1185">Reference proteome</keyword>
<evidence type="ECO:0008006" key="5">
    <source>
        <dbReference type="Google" id="ProtNLM"/>
    </source>
</evidence>